<dbReference type="InterPro" id="IPR046532">
    <property type="entry name" value="DUF6597"/>
</dbReference>
<dbReference type="InterPro" id="IPR050204">
    <property type="entry name" value="AraC_XylS_family_regulators"/>
</dbReference>
<dbReference type="SUPFAM" id="SSF46689">
    <property type="entry name" value="Homeodomain-like"/>
    <property type="match status" value="1"/>
</dbReference>
<protein>
    <submittedName>
        <fullName evidence="5">AraC family transcriptional regulator</fullName>
    </submittedName>
</protein>
<dbReference type="InterPro" id="IPR018060">
    <property type="entry name" value="HTH_AraC"/>
</dbReference>
<dbReference type="SMART" id="SM00342">
    <property type="entry name" value="HTH_ARAC"/>
    <property type="match status" value="1"/>
</dbReference>
<keyword evidence="6" id="KW-1185">Reference proteome</keyword>
<organism evidence="5 6">
    <name type="scientific">Paenibacillus hemerocallicola</name>
    <dbReference type="NCBI Taxonomy" id="1172614"/>
    <lineage>
        <taxon>Bacteria</taxon>
        <taxon>Bacillati</taxon>
        <taxon>Bacillota</taxon>
        <taxon>Bacilli</taxon>
        <taxon>Bacillales</taxon>
        <taxon>Paenibacillaceae</taxon>
        <taxon>Paenibacillus</taxon>
    </lineage>
</organism>
<comment type="caution">
    <text evidence="5">The sequence shown here is derived from an EMBL/GenBank/DDBJ whole genome shotgun (WGS) entry which is preliminary data.</text>
</comment>
<dbReference type="GO" id="GO:0003700">
    <property type="term" value="F:DNA-binding transcription factor activity"/>
    <property type="evidence" value="ECO:0007669"/>
    <property type="project" value="InterPro"/>
</dbReference>
<dbReference type="PANTHER" id="PTHR46796">
    <property type="entry name" value="HTH-TYPE TRANSCRIPTIONAL ACTIVATOR RHAS-RELATED"/>
    <property type="match status" value="1"/>
</dbReference>
<sequence>MPELYPLYRPTQPRDAGRAAASYLEAPPSPPLSPYIVCFWGMEQRPGSGSGTGHRVVPDGCMDMLFEWLPDGRIVRSSLCGAFGTPFDALSSCRRVRYFGIRFFPGGLYRLLRIPAAEFTDRLLPLEDISGTASSELAERLSRCRSFEEQTAIAERHLLNMAGSLQPLDCDPSFGNALYELLRSGGSMPVSELSARGGISERQLHRLFVKWTGLGPKPFGRIVRFQTILASVSRGSDDSDWADTAAAFGYADQAHFIRDFKSLYGQPPTEAVRAMRGHVRNVQYDRGGNRIY</sequence>
<dbReference type="OrthoDB" id="323290at2"/>
<proteinExistence type="predicted"/>
<name>A0A5C4TD67_9BACL</name>
<evidence type="ECO:0000256" key="2">
    <source>
        <dbReference type="ARBA" id="ARBA00023125"/>
    </source>
</evidence>
<keyword evidence="1" id="KW-0805">Transcription regulation</keyword>
<accession>A0A5C4TD67</accession>
<dbReference type="RefSeq" id="WP_139601617.1">
    <property type="nucleotide sequence ID" value="NZ_VDCQ01000008.1"/>
</dbReference>
<dbReference type="Pfam" id="PF20240">
    <property type="entry name" value="DUF6597"/>
    <property type="match status" value="1"/>
</dbReference>
<dbReference type="Pfam" id="PF12833">
    <property type="entry name" value="HTH_18"/>
    <property type="match status" value="1"/>
</dbReference>
<dbReference type="Proteomes" id="UP000307943">
    <property type="component" value="Unassembled WGS sequence"/>
</dbReference>
<evidence type="ECO:0000259" key="4">
    <source>
        <dbReference type="PROSITE" id="PS01124"/>
    </source>
</evidence>
<keyword evidence="2" id="KW-0238">DNA-binding</keyword>
<evidence type="ECO:0000313" key="6">
    <source>
        <dbReference type="Proteomes" id="UP000307943"/>
    </source>
</evidence>
<dbReference type="GO" id="GO:0043565">
    <property type="term" value="F:sequence-specific DNA binding"/>
    <property type="evidence" value="ECO:0007669"/>
    <property type="project" value="InterPro"/>
</dbReference>
<dbReference type="PROSITE" id="PS01124">
    <property type="entry name" value="HTH_ARAC_FAMILY_2"/>
    <property type="match status" value="1"/>
</dbReference>
<feature type="domain" description="HTH araC/xylS-type" evidence="4">
    <location>
        <begin position="172"/>
        <end position="274"/>
    </location>
</feature>
<evidence type="ECO:0000256" key="3">
    <source>
        <dbReference type="ARBA" id="ARBA00023163"/>
    </source>
</evidence>
<dbReference type="InterPro" id="IPR009057">
    <property type="entry name" value="Homeodomain-like_sf"/>
</dbReference>
<evidence type="ECO:0000313" key="5">
    <source>
        <dbReference type="EMBL" id="TNJ66812.1"/>
    </source>
</evidence>
<evidence type="ECO:0000256" key="1">
    <source>
        <dbReference type="ARBA" id="ARBA00023015"/>
    </source>
</evidence>
<dbReference type="Gene3D" id="1.10.10.60">
    <property type="entry name" value="Homeodomain-like"/>
    <property type="match status" value="1"/>
</dbReference>
<gene>
    <name evidence="5" type="ORF">FE784_08010</name>
</gene>
<reference evidence="5 6" key="1">
    <citation type="submission" date="2019-05" db="EMBL/GenBank/DDBJ databases">
        <title>We sequenced the genome of Paenibacillus hemerocallicola KCTC 33185 for further insight into its adaptation and study the phylogeny of Paenibacillus.</title>
        <authorList>
            <person name="Narsing Rao M.P."/>
        </authorList>
    </citation>
    <scope>NUCLEOTIDE SEQUENCE [LARGE SCALE GENOMIC DNA]</scope>
    <source>
        <strain evidence="5 6">KCTC 33185</strain>
    </source>
</reference>
<dbReference type="AlphaFoldDB" id="A0A5C4TD67"/>
<keyword evidence="3" id="KW-0804">Transcription</keyword>
<dbReference type="EMBL" id="VDCQ01000008">
    <property type="protein sequence ID" value="TNJ66812.1"/>
    <property type="molecule type" value="Genomic_DNA"/>
</dbReference>